<dbReference type="AlphaFoldDB" id="A0A1L9Q1J1"/>
<dbReference type="GeneID" id="63726862"/>
<protein>
    <submittedName>
        <fullName evidence="2">Uncharacterized protein</fullName>
    </submittedName>
</protein>
<accession>A0A1L9Q1J1</accession>
<dbReference type="VEuPathDB" id="FungiDB:ASPVEDRAFT_369898"/>
<sequence length="127" mass="15015">MPNEWQWNERVQKSEWSIKRVNCIEKTKTKNDLMMEEQKRQGQHQRKNIPSAKKKTDRGQKGDAANSWQFSTPSMIPWRGLPRPKGKEGRLRSLKWRPNRRSLACQFPRNGQTRQKSWVSDGDSIPL</sequence>
<dbReference type="EMBL" id="KV878137">
    <property type="protein sequence ID" value="OJJ07562.1"/>
    <property type="molecule type" value="Genomic_DNA"/>
</dbReference>
<gene>
    <name evidence="2" type="ORF">ASPVEDRAFT_369898</name>
</gene>
<dbReference type="Proteomes" id="UP000184073">
    <property type="component" value="Unassembled WGS sequence"/>
</dbReference>
<feature type="region of interest" description="Disordered" evidence="1">
    <location>
        <begin position="28"/>
        <end position="127"/>
    </location>
</feature>
<organism evidence="2 3">
    <name type="scientific">Aspergillus versicolor CBS 583.65</name>
    <dbReference type="NCBI Taxonomy" id="1036611"/>
    <lineage>
        <taxon>Eukaryota</taxon>
        <taxon>Fungi</taxon>
        <taxon>Dikarya</taxon>
        <taxon>Ascomycota</taxon>
        <taxon>Pezizomycotina</taxon>
        <taxon>Eurotiomycetes</taxon>
        <taxon>Eurotiomycetidae</taxon>
        <taxon>Eurotiales</taxon>
        <taxon>Aspergillaceae</taxon>
        <taxon>Aspergillus</taxon>
        <taxon>Aspergillus subgen. Nidulantes</taxon>
    </lineage>
</organism>
<name>A0A1L9Q1J1_ASPVE</name>
<evidence type="ECO:0000256" key="1">
    <source>
        <dbReference type="SAM" id="MobiDB-lite"/>
    </source>
</evidence>
<dbReference type="RefSeq" id="XP_040673324.1">
    <property type="nucleotide sequence ID" value="XM_040811351.1"/>
</dbReference>
<evidence type="ECO:0000313" key="2">
    <source>
        <dbReference type="EMBL" id="OJJ07562.1"/>
    </source>
</evidence>
<evidence type="ECO:0000313" key="3">
    <source>
        <dbReference type="Proteomes" id="UP000184073"/>
    </source>
</evidence>
<feature type="compositionally biased region" description="Polar residues" evidence="1">
    <location>
        <begin position="109"/>
        <end position="118"/>
    </location>
</feature>
<proteinExistence type="predicted"/>
<keyword evidence="3" id="KW-1185">Reference proteome</keyword>
<feature type="compositionally biased region" description="Basic residues" evidence="1">
    <location>
        <begin position="41"/>
        <end position="56"/>
    </location>
</feature>
<reference evidence="3" key="1">
    <citation type="journal article" date="2017" name="Genome Biol.">
        <title>Comparative genomics reveals high biological diversity and specific adaptations in the industrially and medically important fungal genus Aspergillus.</title>
        <authorList>
            <person name="de Vries R.P."/>
            <person name="Riley R."/>
            <person name="Wiebenga A."/>
            <person name="Aguilar-Osorio G."/>
            <person name="Amillis S."/>
            <person name="Uchima C.A."/>
            <person name="Anderluh G."/>
            <person name="Asadollahi M."/>
            <person name="Askin M."/>
            <person name="Barry K."/>
            <person name="Battaglia E."/>
            <person name="Bayram O."/>
            <person name="Benocci T."/>
            <person name="Braus-Stromeyer S.A."/>
            <person name="Caldana C."/>
            <person name="Canovas D."/>
            <person name="Cerqueira G.C."/>
            <person name="Chen F."/>
            <person name="Chen W."/>
            <person name="Choi C."/>
            <person name="Clum A."/>
            <person name="Dos Santos R.A."/>
            <person name="Damasio A.R."/>
            <person name="Diallinas G."/>
            <person name="Emri T."/>
            <person name="Fekete E."/>
            <person name="Flipphi M."/>
            <person name="Freyberg S."/>
            <person name="Gallo A."/>
            <person name="Gournas C."/>
            <person name="Habgood R."/>
            <person name="Hainaut M."/>
            <person name="Harispe M.L."/>
            <person name="Henrissat B."/>
            <person name="Hilden K.S."/>
            <person name="Hope R."/>
            <person name="Hossain A."/>
            <person name="Karabika E."/>
            <person name="Karaffa L."/>
            <person name="Karanyi Z."/>
            <person name="Krasevec N."/>
            <person name="Kuo A."/>
            <person name="Kusch H."/>
            <person name="LaButti K."/>
            <person name="Lagendijk E.L."/>
            <person name="Lapidus A."/>
            <person name="Levasseur A."/>
            <person name="Lindquist E."/>
            <person name="Lipzen A."/>
            <person name="Logrieco A.F."/>
            <person name="MacCabe A."/>
            <person name="Maekelae M.R."/>
            <person name="Malavazi I."/>
            <person name="Melin P."/>
            <person name="Meyer V."/>
            <person name="Mielnichuk N."/>
            <person name="Miskei M."/>
            <person name="Molnar A.P."/>
            <person name="Mule G."/>
            <person name="Ngan C.Y."/>
            <person name="Orejas M."/>
            <person name="Orosz E."/>
            <person name="Ouedraogo J.P."/>
            <person name="Overkamp K.M."/>
            <person name="Park H.-S."/>
            <person name="Perrone G."/>
            <person name="Piumi F."/>
            <person name="Punt P.J."/>
            <person name="Ram A.F."/>
            <person name="Ramon A."/>
            <person name="Rauscher S."/>
            <person name="Record E."/>
            <person name="Riano-Pachon D.M."/>
            <person name="Robert V."/>
            <person name="Roehrig J."/>
            <person name="Ruller R."/>
            <person name="Salamov A."/>
            <person name="Salih N.S."/>
            <person name="Samson R.A."/>
            <person name="Sandor E."/>
            <person name="Sanguinetti M."/>
            <person name="Schuetze T."/>
            <person name="Sepcic K."/>
            <person name="Shelest E."/>
            <person name="Sherlock G."/>
            <person name="Sophianopoulou V."/>
            <person name="Squina F.M."/>
            <person name="Sun H."/>
            <person name="Susca A."/>
            <person name="Todd R.B."/>
            <person name="Tsang A."/>
            <person name="Unkles S.E."/>
            <person name="van de Wiele N."/>
            <person name="van Rossen-Uffink D."/>
            <person name="Oliveira J.V."/>
            <person name="Vesth T.C."/>
            <person name="Visser J."/>
            <person name="Yu J.-H."/>
            <person name="Zhou M."/>
            <person name="Andersen M.R."/>
            <person name="Archer D.B."/>
            <person name="Baker S.E."/>
            <person name="Benoit I."/>
            <person name="Brakhage A.A."/>
            <person name="Braus G.H."/>
            <person name="Fischer R."/>
            <person name="Frisvad J.C."/>
            <person name="Goldman G.H."/>
            <person name="Houbraken J."/>
            <person name="Oakley B."/>
            <person name="Pocsi I."/>
            <person name="Scazzocchio C."/>
            <person name="Seiboth B."/>
            <person name="vanKuyk P.A."/>
            <person name="Wortman J."/>
            <person name="Dyer P.S."/>
            <person name="Grigoriev I.V."/>
        </authorList>
    </citation>
    <scope>NUCLEOTIDE SEQUENCE [LARGE SCALE GENOMIC DNA]</scope>
    <source>
        <strain evidence="3">CBS 583.65</strain>
    </source>
</reference>
<feature type="compositionally biased region" description="Basic and acidic residues" evidence="1">
    <location>
        <begin position="28"/>
        <end position="40"/>
    </location>
</feature>